<dbReference type="PANTHER" id="PTHR35400:SF3">
    <property type="entry name" value="SLL1072 PROTEIN"/>
    <property type="match status" value="1"/>
</dbReference>
<evidence type="ECO:0000313" key="3">
    <source>
        <dbReference type="Proteomes" id="UP000638313"/>
    </source>
</evidence>
<accession>A0A919B3Z9</accession>
<reference evidence="2" key="2">
    <citation type="submission" date="2020-09" db="EMBL/GenBank/DDBJ databases">
        <authorList>
            <person name="Sun Q."/>
            <person name="Ohkuma M."/>
        </authorList>
    </citation>
    <scope>NUCLEOTIDE SEQUENCE</scope>
    <source>
        <strain evidence="2">JCM 4059</strain>
    </source>
</reference>
<dbReference type="CDD" id="cd06260">
    <property type="entry name" value="DUF820-like"/>
    <property type="match status" value="1"/>
</dbReference>
<evidence type="ECO:0000313" key="2">
    <source>
        <dbReference type="EMBL" id="GHF51253.1"/>
    </source>
</evidence>
<dbReference type="SUPFAM" id="SSF52980">
    <property type="entry name" value="Restriction endonuclease-like"/>
    <property type="match status" value="1"/>
</dbReference>
<gene>
    <name evidence="2" type="ORF">GCM10010218_36000</name>
</gene>
<dbReference type="EMBL" id="BNBD01000006">
    <property type="protein sequence ID" value="GHF51253.1"/>
    <property type="molecule type" value="Genomic_DNA"/>
</dbReference>
<name>A0A919B3Z9_9ACTN</name>
<evidence type="ECO:0000259" key="1">
    <source>
        <dbReference type="Pfam" id="PF05685"/>
    </source>
</evidence>
<dbReference type="Gene3D" id="3.90.1570.10">
    <property type="entry name" value="tt1808, chain A"/>
    <property type="match status" value="1"/>
</dbReference>
<dbReference type="AlphaFoldDB" id="A0A919B3Z9"/>
<dbReference type="PANTHER" id="PTHR35400">
    <property type="entry name" value="SLR1083 PROTEIN"/>
    <property type="match status" value="1"/>
</dbReference>
<keyword evidence="3" id="KW-1185">Reference proteome</keyword>
<dbReference type="Proteomes" id="UP000638313">
    <property type="component" value="Unassembled WGS sequence"/>
</dbReference>
<proteinExistence type="predicted"/>
<organism evidence="2 3">
    <name type="scientific">Streptomyces mashuensis</name>
    <dbReference type="NCBI Taxonomy" id="33904"/>
    <lineage>
        <taxon>Bacteria</taxon>
        <taxon>Bacillati</taxon>
        <taxon>Actinomycetota</taxon>
        <taxon>Actinomycetes</taxon>
        <taxon>Kitasatosporales</taxon>
        <taxon>Streptomycetaceae</taxon>
        <taxon>Streptomyces</taxon>
    </lineage>
</organism>
<dbReference type="InterPro" id="IPR012296">
    <property type="entry name" value="Nuclease_put_TT1808"/>
</dbReference>
<feature type="domain" description="Putative restriction endonuclease" evidence="1">
    <location>
        <begin position="12"/>
        <end position="177"/>
    </location>
</feature>
<dbReference type="RefSeq" id="WP_229891120.1">
    <property type="nucleotide sequence ID" value="NZ_BNBD01000006.1"/>
</dbReference>
<dbReference type="InterPro" id="IPR011335">
    <property type="entry name" value="Restrct_endonuc-II-like"/>
</dbReference>
<dbReference type="Pfam" id="PF05685">
    <property type="entry name" value="Uma2"/>
    <property type="match status" value="1"/>
</dbReference>
<dbReference type="InterPro" id="IPR008538">
    <property type="entry name" value="Uma2"/>
</dbReference>
<reference evidence="2" key="1">
    <citation type="journal article" date="2014" name="Int. J. Syst. Evol. Microbiol.">
        <title>Complete genome sequence of Corynebacterium casei LMG S-19264T (=DSM 44701T), isolated from a smear-ripened cheese.</title>
        <authorList>
            <consortium name="US DOE Joint Genome Institute (JGI-PGF)"/>
            <person name="Walter F."/>
            <person name="Albersmeier A."/>
            <person name="Kalinowski J."/>
            <person name="Ruckert C."/>
        </authorList>
    </citation>
    <scope>NUCLEOTIDE SEQUENCE</scope>
    <source>
        <strain evidence="2">JCM 4059</strain>
    </source>
</reference>
<protein>
    <recommendedName>
        <fullName evidence="1">Putative restriction endonuclease domain-containing protein</fullName>
    </recommendedName>
</protein>
<sequence>MTGHDPELEEMFELLYSITPELFHSEIVGGAICMVPKRNVHSVIVTSVFRQLMRCSGPGAEVVYDVRLDLPGWRNAFAPDVYKLSAGARPDARGEWRYQDVEFVLEVITRGTAENDYGKKKDAYAAGEIPVYLIADPYTGECQVHTDPRDGAYQHVRTVPFGEKVDLTDTVVGMTLETDRFPRD</sequence>
<comment type="caution">
    <text evidence="2">The sequence shown here is derived from an EMBL/GenBank/DDBJ whole genome shotgun (WGS) entry which is preliminary data.</text>
</comment>